<evidence type="ECO:0000256" key="1">
    <source>
        <dbReference type="ARBA" id="ARBA00004651"/>
    </source>
</evidence>
<comment type="subcellular location">
    <subcellularLocation>
        <location evidence="1">Cell membrane</location>
        <topology evidence="1">Multi-pass membrane protein</topology>
    </subcellularLocation>
</comment>
<dbReference type="GO" id="GO:0016740">
    <property type="term" value="F:transferase activity"/>
    <property type="evidence" value="ECO:0007669"/>
    <property type="project" value="UniProtKB-KW"/>
</dbReference>
<feature type="transmembrane region" description="Helical" evidence="7">
    <location>
        <begin position="137"/>
        <end position="159"/>
    </location>
</feature>
<proteinExistence type="predicted"/>
<feature type="transmembrane region" description="Helical" evidence="7">
    <location>
        <begin position="21"/>
        <end position="40"/>
    </location>
</feature>
<evidence type="ECO:0000256" key="7">
    <source>
        <dbReference type="SAM" id="Phobius"/>
    </source>
</evidence>
<evidence type="ECO:0000256" key="6">
    <source>
        <dbReference type="ARBA" id="ARBA00023136"/>
    </source>
</evidence>
<evidence type="ECO:0000256" key="4">
    <source>
        <dbReference type="ARBA" id="ARBA00022692"/>
    </source>
</evidence>
<dbReference type="Proteomes" id="UP000820977">
    <property type="component" value="Unassembled WGS sequence"/>
</dbReference>
<keyword evidence="10" id="KW-1185">Reference proteome</keyword>
<keyword evidence="6 7" id="KW-0472">Membrane</keyword>
<dbReference type="InterPro" id="IPR017850">
    <property type="entry name" value="Alkaline_phosphatase_core_sf"/>
</dbReference>
<dbReference type="SUPFAM" id="SSF53649">
    <property type="entry name" value="Alkaline phosphatase-like"/>
    <property type="match status" value="1"/>
</dbReference>
<dbReference type="Gene3D" id="3.40.720.10">
    <property type="entry name" value="Alkaline Phosphatase, subunit A"/>
    <property type="match status" value="1"/>
</dbReference>
<dbReference type="InterPro" id="IPR000917">
    <property type="entry name" value="Sulfatase_N"/>
</dbReference>
<keyword evidence="4 7" id="KW-0812">Transmembrane</keyword>
<evidence type="ECO:0000256" key="3">
    <source>
        <dbReference type="ARBA" id="ARBA00022679"/>
    </source>
</evidence>
<dbReference type="PANTHER" id="PTHR30443">
    <property type="entry name" value="INNER MEMBRANE PROTEIN"/>
    <property type="match status" value="1"/>
</dbReference>
<sequence length="621" mass="72213">MKILRHAGRVLGTLFTPIKCNAFFFIFMYILGLVCTYTVVPDKKGYHAYSLAWEELFLDLYILCLFLTVLPAVVRQWVRRLFYFIAYGIALVDVYCYVEFGSTITPTMLLLVGETNTDEATEFLSSYLGFDVIFSKVGWVVLVGLIHIACTYVASRFLYRRRRLMRRHPWMIVVGRAARAVVPVMGTVTLALLVYTASECMENKKAMVRLMSCKNIGSVEHELTRKDKAVLYLPLYRLVFSVYANSLTAQQVDKLIGAIDSVRVDSCSYRSDNIVLIIGESYNRHHAQLYGYDKPTTPRQKARARRGDLVPFSDVVTPWNLTSFVFKHLFSLYTVGDKGEWCDYPLFPELFRKAGYHVTFVTNQFLPQAKEAVYDFSGGFFLNNPELSKAQFDTRNTRLFRYDGGLLNDYDKLRPEGKEHNLIIFHLKGQHVDYQTRYPKDRTKWGVNDYDRPKLNDRERHILASYDNAVLYNDSVVDAIIRKFEKEDAIVLYVPDHGEECYGDDIHFYGRMHSTDITARLAREEFDIPFWIWCSKKYRKTHPDVFSRIKAARDKRYMTDALSHLLLWLGGIHCPEYRDDLNILSTEYNENRPRILKNQVDYDKLDVRGTASEATENNKKR</sequence>
<feature type="domain" description="Sulfatase N-terminal" evidence="8">
    <location>
        <begin position="273"/>
        <end position="547"/>
    </location>
</feature>
<dbReference type="PANTHER" id="PTHR30443:SF2">
    <property type="entry name" value="PHOSPHOETHANOLAMINE TRANSFERASE EPTC"/>
    <property type="match status" value="1"/>
</dbReference>
<evidence type="ECO:0000256" key="2">
    <source>
        <dbReference type="ARBA" id="ARBA00022475"/>
    </source>
</evidence>
<name>A0ABX2B5B3_9BACT</name>
<evidence type="ECO:0000259" key="8">
    <source>
        <dbReference type="Pfam" id="PF00884"/>
    </source>
</evidence>
<comment type="caution">
    <text evidence="9">The sequence shown here is derived from an EMBL/GenBank/DDBJ whole genome shotgun (WGS) entry which is preliminary data.</text>
</comment>
<evidence type="ECO:0000313" key="9">
    <source>
        <dbReference type="EMBL" id="NPE25175.1"/>
    </source>
</evidence>
<keyword evidence="5 7" id="KW-1133">Transmembrane helix</keyword>
<gene>
    <name evidence="9" type="ORF">HPS54_06535</name>
</gene>
<dbReference type="InterPro" id="IPR040423">
    <property type="entry name" value="PEA_transferase"/>
</dbReference>
<dbReference type="Pfam" id="PF00884">
    <property type="entry name" value="Sulfatase"/>
    <property type="match status" value="1"/>
</dbReference>
<protein>
    <submittedName>
        <fullName evidence="9">Phosphoethanolamine transferase</fullName>
    </submittedName>
</protein>
<accession>A0ABX2B5B3</accession>
<evidence type="ECO:0000256" key="5">
    <source>
        <dbReference type="ARBA" id="ARBA00022989"/>
    </source>
</evidence>
<dbReference type="RefSeq" id="WP_172344665.1">
    <property type="nucleotide sequence ID" value="NZ_CASYYZ010000020.1"/>
</dbReference>
<feature type="transmembrane region" description="Helical" evidence="7">
    <location>
        <begin position="56"/>
        <end position="74"/>
    </location>
</feature>
<dbReference type="EMBL" id="JABKKJ010000008">
    <property type="protein sequence ID" value="NPE25175.1"/>
    <property type="molecule type" value="Genomic_DNA"/>
</dbReference>
<organism evidence="9 10">
    <name type="scientific">Xylanibacter caecicola</name>
    <dbReference type="NCBI Taxonomy" id="2736294"/>
    <lineage>
        <taxon>Bacteria</taxon>
        <taxon>Pseudomonadati</taxon>
        <taxon>Bacteroidota</taxon>
        <taxon>Bacteroidia</taxon>
        <taxon>Bacteroidales</taxon>
        <taxon>Prevotellaceae</taxon>
        <taxon>Xylanibacter</taxon>
    </lineage>
</organism>
<keyword evidence="2" id="KW-1003">Cell membrane</keyword>
<reference evidence="9 10" key="1">
    <citation type="submission" date="2020-05" db="EMBL/GenBank/DDBJ databases">
        <title>Distinct polysaccharide utilization as determinants for interspecies competition between intestinal Prevotella spp.</title>
        <authorList>
            <person name="Galvez E.J.C."/>
            <person name="Iljazovic A."/>
            <person name="Strowig T."/>
        </authorList>
    </citation>
    <scope>NUCLEOTIDE SEQUENCE [LARGE SCALE GENOMIC DNA]</scope>
    <source>
        <strain evidence="9 10">PCHR</strain>
    </source>
</reference>
<feature type="transmembrane region" description="Helical" evidence="7">
    <location>
        <begin position="180"/>
        <end position="198"/>
    </location>
</feature>
<evidence type="ECO:0000313" key="10">
    <source>
        <dbReference type="Proteomes" id="UP000820977"/>
    </source>
</evidence>
<feature type="transmembrane region" description="Helical" evidence="7">
    <location>
        <begin position="81"/>
        <end position="100"/>
    </location>
</feature>
<dbReference type="InterPro" id="IPR058130">
    <property type="entry name" value="PEA_transf_C"/>
</dbReference>
<dbReference type="CDD" id="cd16017">
    <property type="entry name" value="LptA"/>
    <property type="match status" value="1"/>
</dbReference>
<keyword evidence="3 9" id="KW-0808">Transferase</keyword>